<protein>
    <submittedName>
        <fullName evidence="2">Uncharacterized protein</fullName>
    </submittedName>
</protein>
<dbReference type="Proteomes" id="UP001642540">
    <property type="component" value="Unassembled WGS sequence"/>
</dbReference>
<keyword evidence="1" id="KW-1133">Transmembrane helix</keyword>
<name>A0ABP1PI94_9HEXA</name>
<keyword evidence="3" id="KW-1185">Reference proteome</keyword>
<sequence>MESKYMLLLEDADMLEVRGVKNRDVQVFSISLSNPSKDTISFSGIDETDLNLCESDTSANNVQCGFTSPYFVVFFIFFVILSIVFFMVILWNAGLQDFSQPKK</sequence>
<keyword evidence="1" id="KW-0472">Membrane</keyword>
<reference evidence="2 3" key="1">
    <citation type="submission" date="2024-08" db="EMBL/GenBank/DDBJ databases">
        <authorList>
            <person name="Cucini C."/>
            <person name="Frati F."/>
        </authorList>
    </citation>
    <scope>NUCLEOTIDE SEQUENCE [LARGE SCALE GENOMIC DNA]</scope>
</reference>
<gene>
    <name evidence="2" type="ORF">ODALV1_LOCUS296</name>
</gene>
<evidence type="ECO:0000313" key="3">
    <source>
        <dbReference type="Proteomes" id="UP001642540"/>
    </source>
</evidence>
<proteinExistence type="predicted"/>
<keyword evidence="1" id="KW-0812">Transmembrane</keyword>
<evidence type="ECO:0000313" key="2">
    <source>
        <dbReference type="EMBL" id="CAL8068490.1"/>
    </source>
</evidence>
<comment type="caution">
    <text evidence="2">The sequence shown here is derived from an EMBL/GenBank/DDBJ whole genome shotgun (WGS) entry which is preliminary data.</text>
</comment>
<accession>A0ABP1PI94</accession>
<dbReference type="EMBL" id="CAXLJM020000001">
    <property type="protein sequence ID" value="CAL8068490.1"/>
    <property type="molecule type" value="Genomic_DNA"/>
</dbReference>
<organism evidence="2 3">
    <name type="scientific">Orchesella dallaii</name>
    <dbReference type="NCBI Taxonomy" id="48710"/>
    <lineage>
        <taxon>Eukaryota</taxon>
        <taxon>Metazoa</taxon>
        <taxon>Ecdysozoa</taxon>
        <taxon>Arthropoda</taxon>
        <taxon>Hexapoda</taxon>
        <taxon>Collembola</taxon>
        <taxon>Entomobryomorpha</taxon>
        <taxon>Entomobryoidea</taxon>
        <taxon>Orchesellidae</taxon>
        <taxon>Orchesellinae</taxon>
        <taxon>Orchesella</taxon>
    </lineage>
</organism>
<evidence type="ECO:0000256" key="1">
    <source>
        <dbReference type="SAM" id="Phobius"/>
    </source>
</evidence>
<feature type="transmembrane region" description="Helical" evidence="1">
    <location>
        <begin position="70"/>
        <end position="93"/>
    </location>
</feature>